<proteinExistence type="predicted"/>
<name>K1QMQ3_MAGGI</name>
<dbReference type="HOGENOM" id="CLU_443630_0_0_1"/>
<dbReference type="AlphaFoldDB" id="K1QMQ3"/>
<dbReference type="InterPro" id="IPR046496">
    <property type="entry name" value="DUF6589"/>
</dbReference>
<reference evidence="3" key="1">
    <citation type="journal article" date="2012" name="Nature">
        <title>The oyster genome reveals stress adaptation and complexity of shell formation.</title>
        <authorList>
            <person name="Zhang G."/>
            <person name="Fang X."/>
            <person name="Guo X."/>
            <person name="Li L."/>
            <person name="Luo R."/>
            <person name="Xu F."/>
            <person name="Yang P."/>
            <person name="Zhang L."/>
            <person name="Wang X."/>
            <person name="Qi H."/>
            <person name="Xiong Z."/>
            <person name="Que H."/>
            <person name="Xie Y."/>
            <person name="Holland P.W."/>
            <person name="Paps J."/>
            <person name="Zhu Y."/>
            <person name="Wu F."/>
            <person name="Chen Y."/>
            <person name="Wang J."/>
            <person name="Peng C."/>
            <person name="Meng J."/>
            <person name="Yang L."/>
            <person name="Liu J."/>
            <person name="Wen B."/>
            <person name="Zhang N."/>
            <person name="Huang Z."/>
            <person name="Zhu Q."/>
            <person name="Feng Y."/>
            <person name="Mount A."/>
            <person name="Hedgecock D."/>
            <person name="Xu Z."/>
            <person name="Liu Y."/>
            <person name="Domazet-Loso T."/>
            <person name="Du Y."/>
            <person name="Sun X."/>
            <person name="Zhang S."/>
            <person name="Liu B."/>
            <person name="Cheng P."/>
            <person name="Jiang X."/>
            <person name="Li J."/>
            <person name="Fan D."/>
            <person name="Wang W."/>
            <person name="Fu W."/>
            <person name="Wang T."/>
            <person name="Wang B."/>
            <person name="Zhang J."/>
            <person name="Peng Z."/>
            <person name="Li Y."/>
            <person name="Li N."/>
            <person name="Wang J."/>
            <person name="Chen M."/>
            <person name="He Y."/>
            <person name="Tan F."/>
            <person name="Song X."/>
            <person name="Zheng Q."/>
            <person name="Huang R."/>
            <person name="Yang H."/>
            <person name="Du X."/>
            <person name="Chen L."/>
            <person name="Yang M."/>
            <person name="Gaffney P.M."/>
            <person name="Wang S."/>
            <person name="Luo L."/>
            <person name="She Z."/>
            <person name="Ming Y."/>
            <person name="Huang W."/>
            <person name="Zhang S."/>
            <person name="Huang B."/>
            <person name="Zhang Y."/>
            <person name="Qu T."/>
            <person name="Ni P."/>
            <person name="Miao G."/>
            <person name="Wang J."/>
            <person name="Wang Q."/>
            <person name="Steinberg C.E."/>
            <person name="Wang H."/>
            <person name="Li N."/>
            <person name="Qian L."/>
            <person name="Zhang G."/>
            <person name="Li Y."/>
            <person name="Yang H."/>
            <person name="Liu X."/>
            <person name="Wang J."/>
            <person name="Yin Y."/>
            <person name="Wang J."/>
        </authorList>
    </citation>
    <scope>NUCLEOTIDE SEQUENCE [LARGE SCALE GENOMIC DNA]</scope>
    <source>
        <strain evidence="3">05x7-T-G4-1.051#20</strain>
    </source>
</reference>
<evidence type="ECO:0000313" key="3">
    <source>
        <dbReference type="EMBL" id="EKC32384.1"/>
    </source>
</evidence>
<feature type="domain" description="DUF6589" evidence="2">
    <location>
        <begin position="267"/>
        <end position="586"/>
    </location>
</feature>
<gene>
    <name evidence="3" type="ORF">CGI_10011245</name>
</gene>
<evidence type="ECO:0000256" key="1">
    <source>
        <dbReference type="SAM" id="MobiDB-lite"/>
    </source>
</evidence>
<dbReference type="Pfam" id="PF20231">
    <property type="entry name" value="DUF6589"/>
    <property type="match status" value="1"/>
</dbReference>
<organism evidence="3">
    <name type="scientific">Magallana gigas</name>
    <name type="common">Pacific oyster</name>
    <name type="synonym">Crassostrea gigas</name>
    <dbReference type="NCBI Taxonomy" id="29159"/>
    <lineage>
        <taxon>Eukaryota</taxon>
        <taxon>Metazoa</taxon>
        <taxon>Spiralia</taxon>
        <taxon>Lophotrochozoa</taxon>
        <taxon>Mollusca</taxon>
        <taxon>Bivalvia</taxon>
        <taxon>Autobranchia</taxon>
        <taxon>Pteriomorphia</taxon>
        <taxon>Ostreida</taxon>
        <taxon>Ostreoidea</taxon>
        <taxon>Ostreidae</taxon>
        <taxon>Magallana</taxon>
    </lineage>
</organism>
<feature type="region of interest" description="Disordered" evidence="1">
    <location>
        <begin position="1"/>
        <end position="27"/>
    </location>
</feature>
<protein>
    <recommendedName>
        <fullName evidence="2">DUF6589 domain-containing protein</fullName>
    </recommendedName>
</protein>
<sequence>MAFSQTPSSSKKENVSDASNKENIPARKVNCKKKKKLFLELDTDVQSDVKKSDMCQSDHNYGSFASPVDMAHINSVRAKQELICKKNHQDQCYSADDIFKNKILLSEVQKLILLETEVVADKLCSLSIQPGPSVLRTLQDPSSLKSEDILHKCLLEFQNCFPFVFRVFQTLASPLHADQQRTNTCNSTIAMMYAMAMNRRNKDLCAMQKINTCIALRFHAGNDLLDIFNKTSITLSADSKYTFLDKMGDLNTEGIVRSVQMGIGGKVTVDNIDGMTIARDVRLTGGDEFETVKITLGGDQLVRVRMSGAKDLLAGAHTAAERMEIFDPVVEELFHVEQDYLEKLFKRFFSPKTSRQEGSLAFFKCQLRRINVNGQVKGGFQVVQEVVNEILMEFHNPGCLPPVHLDFEDTSVIIPREQLCKNGYVDLKMSTGEVYRVFNSHETTDDLQNYSIQLLMWYIHFCEFQDGIREGDPFRTNINLKRMIPFFYSHSVRSKYAVECIDYILKTEVMLPKLTAMRVRLGSFVNPHGKKGGNKPADMQQENNILVLKDVIKGLGANKTTKAMERASAAAPVVAETVEKLYEQYSVHIKEWKTQYKRQFGRCDISCSNIRWNRPI</sequence>
<dbReference type="InParanoid" id="K1QMQ3"/>
<accession>K1QMQ3</accession>
<evidence type="ECO:0000259" key="2">
    <source>
        <dbReference type="Pfam" id="PF20231"/>
    </source>
</evidence>
<dbReference type="EMBL" id="JH815879">
    <property type="protein sequence ID" value="EKC32384.1"/>
    <property type="molecule type" value="Genomic_DNA"/>
</dbReference>